<evidence type="ECO:0000256" key="1">
    <source>
        <dbReference type="SAM" id="Phobius"/>
    </source>
</evidence>
<evidence type="ECO:0000313" key="3">
    <source>
        <dbReference type="Proteomes" id="UP000284684"/>
    </source>
</evidence>
<name>A0A423GP25_9PSED</name>
<organism evidence="2 3">
    <name type="scientific">Pseudomonas brassicacearum</name>
    <dbReference type="NCBI Taxonomy" id="930166"/>
    <lineage>
        <taxon>Bacteria</taxon>
        <taxon>Pseudomonadati</taxon>
        <taxon>Pseudomonadota</taxon>
        <taxon>Gammaproteobacteria</taxon>
        <taxon>Pseudomonadales</taxon>
        <taxon>Pseudomonadaceae</taxon>
        <taxon>Pseudomonas</taxon>
    </lineage>
</organism>
<feature type="transmembrane region" description="Helical" evidence="1">
    <location>
        <begin position="12"/>
        <end position="31"/>
    </location>
</feature>
<dbReference type="EMBL" id="MOBI01000020">
    <property type="protein sequence ID" value="ROM94429.1"/>
    <property type="molecule type" value="Genomic_DNA"/>
</dbReference>
<keyword evidence="1" id="KW-1133">Transmembrane helix</keyword>
<reference evidence="2 3" key="1">
    <citation type="submission" date="2016-10" db="EMBL/GenBank/DDBJ databases">
        <title>Comparative genome analysis of multiple Pseudomonas spp. focuses on biocontrol and plant growth promoting traits.</title>
        <authorList>
            <person name="Tao X.-Y."/>
            <person name="Taylor C.G."/>
        </authorList>
    </citation>
    <scope>NUCLEOTIDE SEQUENCE [LARGE SCALE GENOMIC DNA]</scope>
    <source>
        <strain evidence="2 3">37D10</strain>
    </source>
</reference>
<dbReference type="AlphaFoldDB" id="A0A423GP25"/>
<keyword evidence="1" id="KW-0472">Membrane</keyword>
<evidence type="ECO:0000313" key="2">
    <source>
        <dbReference type="EMBL" id="ROM94429.1"/>
    </source>
</evidence>
<protein>
    <submittedName>
        <fullName evidence="2">Uncharacterized protein</fullName>
    </submittedName>
</protein>
<keyword evidence="1" id="KW-0812">Transmembrane</keyword>
<gene>
    <name evidence="2" type="ORF">BK658_17910</name>
</gene>
<dbReference type="RefSeq" id="WP_123583563.1">
    <property type="nucleotide sequence ID" value="NZ_MOBI01000020.1"/>
</dbReference>
<comment type="caution">
    <text evidence="2">The sequence shown here is derived from an EMBL/GenBank/DDBJ whole genome shotgun (WGS) entry which is preliminary data.</text>
</comment>
<accession>A0A423GP25</accession>
<dbReference type="Proteomes" id="UP000284684">
    <property type="component" value="Unassembled WGS sequence"/>
</dbReference>
<sequence>MADSPWDMLSAIGTMTAVVVALGVSGHAAWVTRRADKDRSELVAAKMLSPITVLERKASYLFAWFCFNDVEPADGHMNILRAIQELDVLAGAISIDDLYPLLHLKSHAAKRAARALGLIQSFSSDATAMLAHHSWSNVALRETHHKRWAVMLSDIKDHLAIAVLACEVAASTGAPRPTTEEIMRP</sequence>
<proteinExistence type="predicted"/>